<keyword evidence="3" id="KW-1185">Reference proteome</keyword>
<sequence length="112" mass="12450">MDNLTLTEQCIIIGMCAAGTMICRFLPFIIFSRNSKLPNFIVYLGSVLPLSVFGMLLVYCLKDVDPSAPGHGAAEVIAITVTVLVHMYKRNMMLSIALGTIIYMIEVQFIFR</sequence>
<keyword evidence="1" id="KW-1133">Transmembrane helix</keyword>
<proteinExistence type="predicted"/>
<evidence type="ECO:0000313" key="3">
    <source>
        <dbReference type="Proteomes" id="UP000731465"/>
    </source>
</evidence>
<dbReference type="PIRSF" id="PIRSF003203">
    <property type="entry name" value="AzlD"/>
    <property type="match status" value="1"/>
</dbReference>
<gene>
    <name evidence="2" type="ORF">J5V48_04260</name>
</gene>
<organism evidence="2 3">
    <name type="scientific">Succinivibrio faecicola</name>
    <dbReference type="NCBI Taxonomy" id="2820300"/>
    <lineage>
        <taxon>Bacteria</taxon>
        <taxon>Pseudomonadati</taxon>
        <taxon>Pseudomonadota</taxon>
        <taxon>Gammaproteobacteria</taxon>
        <taxon>Aeromonadales</taxon>
        <taxon>Succinivibrionaceae</taxon>
        <taxon>Succinivibrio</taxon>
    </lineage>
</organism>
<accession>A0ABS7DGB8</accession>
<keyword evidence="1" id="KW-0812">Transmembrane</keyword>
<feature type="transmembrane region" description="Helical" evidence="1">
    <location>
        <begin position="12"/>
        <end position="31"/>
    </location>
</feature>
<keyword evidence="1" id="KW-0472">Membrane</keyword>
<dbReference type="InterPro" id="IPR008407">
    <property type="entry name" value="Brnchd-chn_aa_trnsp_AzlD"/>
</dbReference>
<name>A0ABS7DGB8_9GAMM</name>
<protein>
    <submittedName>
        <fullName evidence="2">Branched-chain amino acid transporter permease</fullName>
    </submittedName>
</protein>
<dbReference type="Pfam" id="PF05437">
    <property type="entry name" value="AzlD"/>
    <property type="match status" value="1"/>
</dbReference>
<dbReference type="EMBL" id="JAGFNY010000010">
    <property type="protein sequence ID" value="MBW7570104.1"/>
    <property type="molecule type" value="Genomic_DNA"/>
</dbReference>
<feature type="transmembrane region" description="Helical" evidence="1">
    <location>
        <begin position="40"/>
        <end position="61"/>
    </location>
</feature>
<reference evidence="2 3" key="1">
    <citation type="submission" date="2021-03" db="EMBL/GenBank/DDBJ databases">
        <title>Succinivibrio sp. nov. isolated from feces of cow.</title>
        <authorList>
            <person name="Choi J.-Y."/>
        </authorList>
    </citation>
    <scope>NUCLEOTIDE SEQUENCE [LARGE SCALE GENOMIC DNA]</scope>
    <source>
        <strain evidence="2 3">AGMB01872</strain>
    </source>
</reference>
<evidence type="ECO:0000313" key="2">
    <source>
        <dbReference type="EMBL" id="MBW7570104.1"/>
    </source>
</evidence>
<evidence type="ECO:0000256" key="1">
    <source>
        <dbReference type="SAM" id="Phobius"/>
    </source>
</evidence>
<dbReference type="Proteomes" id="UP000731465">
    <property type="component" value="Unassembled WGS sequence"/>
</dbReference>
<comment type="caution">
    <text evidence="2">The sequence shown here is derived from an EMBL/GenBank/DDBJ whole genome shotgun (WGS) entry which is preliminary data.</text>
</comment>
<dbReference type="RefSeq" id="WP_219937323.1">
    <property type="nucleotide sequence ID" value="NZ_JAGFNY010000010.1"/>
</dbReference>
<feature type="transmembrane region" description="Helical" evidence="1">
    <location>
        <begin position="92"/>
        <end position="111"/>
    </location>
</feature>